<comment type="caution">
    <text evidence="1">The sequence shown here is derived from an EMBL/GenBank/DDBJ whole genome shotgun (WGS) entry which is preliminary data.</text>
</comment>
<accession>A0A2I2G8A2</accession>
<dbReference type="InterPro" id="IPR021842">
    <property type="entry name" value="DUF3435"/>
</dbReference>
<keyword evidence="2" id="KW-1185">Reference proteome</keyword>
<dbReference type="Pfam" id="PF11917">
    <property type="entry name" value="DUF3435"/>
    <property type="match status" value="1"/>
</dbReference>
<dbReference type="EMBL" id="MSFO01000004">
    <property type="protein sequence ID" value="PLB49073.1"/>
    <property type="molecule type" value="Genomic_DNA"/>
</dbReference>
<sequence>EQPVIDSERQLSGKLMDEEVMGALERTGYITPQHMLLIDSILTMPSSTVEQEYQRRISAINAVIAFCDVEEGSHWPLTAFQTPRSPVR</sequence>
<dbReference type="GeneID" id="36551926"/>
<evidence type="ECO:0000313" key="1">
    <source>
        <dbReference type="EMBL" id="PLB49073.1"/>
    </source>
</evidence>
<proteinExistence type="predicted"/>
<feature type="non-terminal residue" evidence="1">
    <location>
        <position position="1"/>
    </location>
</feature>
<dbReference type="VEuPathDB" id="FungiDB:P170DRAFT_357573"/>
<dbReference type="RefSeq" id="XP_024704375.1">
    <property type="nucleotide sequence ID" value="XM_024844226.1"/>
</dbReference>
<dbReference type="Proteomes" id="UP000234275">
    <property type="component" value="Unassembled WGS sequence"/>
</dbReference>
<organism evidence="1 2">
    <name type="scientific">Aspergillus steynii IBT 23096</name>
    <dbReference type="NCBI Taxonomy" id="1392250"/>
    <lineage>
        <taxon>Eukaryota</taxon>
        <taxon>Fungi</taxon>
        <taxon>Dikarya</taxon>
        <taxon>Ascomycota</taxon>
        <taxon>Pezizomycotina</taxon>
        <taxon>Eurotiomycetes</taxon>
        <taxon>Eurotiomycetidae</taxon>
        <taxon>Eurotiales</taxon>
        <taxon>Aspergillaceae</taxon>
        <taxon>Aspergillus</taxon>
        <taxon>Aspergillus subgen. Circumdati</taxon>
    </lineage>
</organism>
<protein>
    <submittedName>
        <fullName evidence="1">Uncharacterized protein</fullName>
    </submittedName>
</protein>
<gene>
    <name evidence="1" type="ORF">P170DRAFT_357573</name>
</gene>
<dbReference type="AlphaFoldDB" id="A0A2I2G8A2"/>
<dbReference type="OrthoDB" id="3544487at2759"/>
<dbReference type="STRING" id="1392250.A0A2I2G8A2"/>
<name>A0A2I2G8A2_9EURO</name>
<reference evidence="1 2" key="1">
    <citation type="submission" date="2016-12" db="EMBL/GenBank/DDBJ databases">
        <title>The genomes of Aspergillus section Nigri reveals drivers in fungal speciation.</title>
        <authorList>
            <consortium name="DOE Joint Genome Institute"/>
            <person name="Vesth T.C."/>
            <person name="Nybo J."/>
            <person name="Theobald S."/>
            <person name="Brandl J."/>
            <person name="Frisvad J.C."/>
            <person name="Nielsen K.F."/>
            <person name="Lyhne E.K."/>
            <person name="Kogle M.E."/>
            <person name="Kuo A."/>
            <person name="Riley R."/>
            <person name="Clum A."/>
            <person name="Nolan M."/>
            <person name="Lipzen A."/>
            <person name="Salamov A."/>
            <person name="Henrissat B."/>
            <person name="Wiebenga A."/>
            <person name="De Vries R.P."/>
            <person name="Grigoriev I.V."/>
            <person name="Mortensen U.H."/>
            <person name="Andersen M.R."/>
            <person name="Baker S.E."/>
        </authorList>
    </citation>
    <scope>NUCLEOTIDE SEQUENCE [LARGE SCALE GENOMIC DNA]</scope>
    <source>
        <strain evidence="1 2">IBT 23096</strain>
    </source>
</reference>
<evidence type="ECO:0000313" key="2">
    <source>
        <dbReference type="Proteomes" id="UP000234275"/>
    </source>
</evidence>